<proteinExistence type="inferred from homology"/>
<evidence type="ECO:0000256" key="8">
    <source>
        <dbReference type="ARBA" id="ARBA00023027"/>
    </source>
</evidence>
<evidence type="ECO:0000256" key="5">
    <source>
        <dbReference type="ARBA" id="ARBA00022630"/>
    </source>
</evidence>
<feature type="domain" description="Pyridine nucleotide-disulphide oxidoreductase dimerisation" evidence="11">
    <location>
        <begin position="352"/>
        <end position="458"/>
    </location>
</feature>
<feature type="domain" description="FAD/NAD(P)-binding" evidence="12">
    <location>
        <begin position="5"/>
        <end position="332"/>
    </location>
</feature>
<dbReference type="GO" id="GO:0050660">
    <property type="term" value="F:flavin adenine dinucleotide binding"/>
    <property type="evidence" value="ECO:0007669"/>
    <property type="project" value="InterPro"/>
</dbReference>
<dbReference type="PRINTS" id="PR00411">
    <property type="entry name" value="PNDRDTASEI"/>
</dbReference>
<evidence type="ECO:0000256" key="2">
    <source>
        <dbReference type="ARBA" id="ARBA00004496"/>
    </source>
</evidence>
<dbReference type="Gene3D" id="3.50.50.60">
    <property type="entry name" value="FAD/NAD(P)-binding domain"/>
    <property type="match status" value="2"/>
</dbReference>
<evidence type="ECO:0000256" key="9">
    <source>
        <dbReference type="ARBA" id="ARBA00023157"/>
    </source>
</evidence>
<dbReference type="InterPro" id="IPR001100">
    <property type="entry name" value="Pyr_nuc-diS_OxRdtase"/>
</dbReference>
<dbReference type="Gene3D" id="3.30.390.30">
    <property type="match status" value="1"/>
</dbReference>
<dbReference type="PRINTS" id="PR00368">
    <property type="entry name" value="FADPNR"/>
</dbReference>
<keyword evidence="4" id="KW-0963">Cytoplasm</keyword>
<dbReference type="Pfam" id="PF07992">
    <property type="entry name" value="Pyr_redox_2"/>
    <property type="match status" value="1"/>
</dbReference>
<evidence type="ECO:0000256" key="3">
    <source>
        <dbReference type="ARBA" id="ARBA00007532"/>
    </source>
</evidence>
<evidence type="ECO:0000256" key="10">
    <source>
        <dbReference type="ARBA" id="ARBA00023284"/>
    </source>
</evidence>
<keyword evidence="5" id="KW-0285">Flavoprotein</keyword>
<dbReference type="Pfam" id="PF02852">
    <property type="entry name" value="Pyr_redox_dim"/>
    <property type="match status" value="1"/>
</dbReference>
<dbReference type="PANTHER" id="PTHR22912">
    <property type="entry name" value="DISULFIDE OXIDOREDUCTASE"/>
    <property type="match status" value="1"/>
</dbReference>
<evidence type="ECO:0000259" key="12">
    <source>
        <dbReference type="Pfam" id="PF07992"/>
    </source>
</evidence>
<gene>
    <name evidence="13" type="ORF">UFOPK3317_00857</name>
</gene>
<keyword evidence="7" id="KW-0560">Oxidoreductase</keyword>
<comment type="similarity">
    <text evidence="3">Belongs to the class-I pyridine nucleotide-disulfide oxidoreductase family.</text>
</comment>
<keyword evidence="6" id="KW-0274">FAD</keyword>
<dbReference type="InterPro" id="IPR004099">
    <property type="entry name" value="Pyr_nucl-diS_OxRdtase_dimer"/>
</dbReference>
<dbReference type="GO" id="GO:0006103">
    <property type="term" value="P:2-oxoglutarate metabolic process"/>
    <property type="evidence" value="ECO:0007669"/>
    <property type="project" value="TreeGrafter"/>
</dbReference>
<organism evidence="13">
    <name type="scientific">freshwater metagenome</name>
    <dbReference type="NCBI Taxonomy" id="449393"/>
    <lineage>
        <taxon>unclassified sequences</taxon>
        <taxon>metagenomes</taxon>
        <taxon>ecological metagenomes</taxon>
    </lineage>
</organism>
<evidence type="ECO:0000259" key="11">
    <source>
        <dbReference type="Pfam" id="PF02852"/>
    </source>
</evidence>
<evidence type="ECO:0000256" key="7">
    <source>
        <dbReference type="ARBA" id="ARBA00023002"/>
    </source>
</evidence>
<keyword evidence="10" id="KW-0676">Redox-active center</keyword>
<evidence type="ECO:0000313" key="13">
    <source>
        <dbReference type="EMBL" id="CAB4870351.1"/>
    </source>
</evidence>
<dbReference type="GO" id="GO:0004148">
    <property type="term" value="F:dihydrolipoyl dehydrogenase (NADH) activity"/>
    <property type="evidence" value="ECO:0007669"/>
    <property type="project" value="InterPro"/>
</dbReference>
<dbReference type="SUPFAM" id="SSF55424">
    <property type="entry name" value="FAD/NAD-linked reductases, dimerisation (C-terminal) domain"/>
    <property type="match status" value="1"/>
</dbReference>
<dbReference type="PANTHER" id="PTHR22912:SF217">
    <property type="entry name" value="DIHYDROLIPOYL DEHYDROGENASE"/>
    <property type="match status" value="1"/>
</dbReference>
<protein>
    <submittedName>
        <fullName evidence="13">Unannotated protein</fullName>
    </submittedName>
</protein>
<dbReference type="InterPro" id="IPR036188">
    <property type="entry name" value="FAD/NAD-bd_sf"/>
</dbReference>
<dbReference type="InterPro" id="IPR012999">
    <property type="entry name" value="Pyr_OxRdtase_I_AS"/>
</dbReference>
<keyword evidence="8" id="KW-0520">NAD</keyword>
<keyword evidence="9" id="KW-1015">Disulfide bond</keyword>
<sequence>MTTRFDLVILGGGPGGYAAALYGAAAGLSVALVEELRVGGTCLHRGCIPAKELLQTAEVLRTVKGAKAFGIGIGADVGADVGAPTLDLNVSIERQQKIVDRLTKGLETLLSGRSVNVFSGRGEVLDAGAHTVRVDDGTVLEGGSLIIATGSTPREFPGIPFDGVKVLSSDHVLALTTVPARTAIIGGGAIGCEFASYLADVGSSVTVLESMPSILPGVDTEVAEIVGRMFKRRRITVRTGVTVEGAEVDNESVSVRLTQDNAPLALEVDAVVVSIGRTPNTVGCGLENSGIEIDPKGFIQVDGEMQTSVAGVYAVGDVVATPQLAHVAFAEAIVAIKSILGESPRPIDYTRVPWGIYCHPEVAFCGPTEAAARAAGQDVVVSVHRFAGNARAQIMDQADGLVKVIANSDGVILGVHIVGPMATELLGPGYLAVNWEATVDDLSILIQPHPTLGELFGESVLALTGRSLHA</sequence>
<evidence type="ECO:0000256" key="4">
    <source>
        <dbReference type="ARBA" id="ARBA00022490"/>
    </source>
</evidence>
<comment type="subcellular location">
    <subcellularLocation>
        <location evidence="2">Cytoplasm</location>
    </subcellularLocation>
</comment>
<dbReference type="PIRSF" id="PIRSF000350">
    <property type="entry name" value="Mercury_reductase_MerA"/>
    <property type="match status" value="1"/>
</dbReference>
<evidence type="ECO:0000256" key="6">
    <source>
        <dbReference type="ARBA" id="ARBA00022827"/>
    </source>
</evidence>
<evidence type="ECO:0000256" key="1">
    <source>
        <dbReference type="ARBA" id="ARBA00001974"/>
    </source>
</evidence>
<dbReference type="AlphaFoldDB" id="A0A6J7DIS7"/>
<dbReference type="SUPFAM" id="SSF51905">
    <property type="entry name" value="FAD/NAD(P)-binding domain"/>
    <property type="match status" value="1"/>
</dbReference>
<dbReference type="GO" id="GO:0005737">
    <property type="term" value="C:cytoplasm"/>
    <property type="evidence" value="ECO:0007669"/>
    <property type="project" value="UniProtKB-SubCell"/>
</dbReference>
<dbReference type="InterPro" id="IPR023753">
    <property type="entry name" value="FAD/NAD-binding_dom"/>
</dbReference>
<dbReference type="InterPro" id="IPR050151">
    <property type="entry name" value="Class-I_Pyr_Nuc-Dis_Oxidored"/>
</dbReference>
<dbReference type="EMBL" id="CAFBLK010000136">
    <property type="protein sequence ID" value="CAB4870351.1"/>
    <property type="molecule type" value="Genomic_DNA"/>
</dbReference>
<name>A0A6J7DIS7_9ZZZZ</name>
<dbReference type="PROSITE" id="PS00076">
    <property type="entry name" value="PYRIDINE_REDOX_1"/>
    <property type="match status" value="1"/>
</dbReference>
<accession>A0A6J7DIS7</accession>
<reference evidence="13" key="1">
    <citation type="submission" date="2020-05" db="EMBL/GenBank/DDBJ databases">
        <authorList>
            <person name="Chiriac C."/>
            <person name="Salcher M."/>
            <person name="Ghai R."/>
            <person name="Kavagutti S V."/>
        </authorList>
    </citation>
    <scope>NUCLEOTIDE SEQUENCE</scope>
</reference>
<dbReference type="InterPro" id="IPR006258">
    <property type="entry name" value="Lipoamide_DH"/>
</dbReference>
<dbReference type="NCBIfam" id="TIGR01350">
    <property type="entry name" value="lipoamide_DH"/>
    <property type="match status" value="1"/>
</dbReference>
<dbReference type="InterPro" id="IPR016156">
    <property type="entry name" value="FAD/NAD-linked_Rdtase_dimer_sf"/>
</dbReference>
<dbReference type="FunFam" id="3.30.390.30:FF:000001">
    <property type="entry name" value="Dihydrolipoyl dehydrogenase"/>
    <property type="match status" value="1"/>
</dbReference>
<comment type="cofactor">
    <cofactor evidence="1">
        <name>FAD</name>
        <dbReference type="ChEBI" id="CHEBI:57692"/>
    </cofactor>
</comment>